<dbReference type="SUPFAM" id="SSF51556">
    <property type="entry name" value="Metallo-dependent hydrolases"/>
    <property type="match status" value="1"/>
</dbReference>
<dbReference type="GeneID" id="28490711"/>
<name>A0A127B822_9EURY</name>
<dbReference type="PANTHER" id="PTHR22642:SF2">
    <property type="entry name" value="PROTEIN LONG AFTER FAR-RED 3"/>
    <property type="match status" value="1"/>
</dbReference>
<dbReference type="PATRIC" id="fig|1609559.3.peg.555"/>
<keyword evidence="2" id="KW-0378">Hydrolase</keyword>
<dbReference type="EMBL" id="CP010835">
    <property type="protein sequence ID" value="AMM53520.1"/>
    <property type="molecule type" value="Genomic_DNA"/>
</dbReference>
<dbReference type="GO" id="GO:0016810">
    <property type="term" value="F:hydrolase activity, acting on carbon-nitrogen (but not peptide) bonds"/>
    <property type="evidence" value="ECO:0007669"/>
    <property type="project" value="InterPro"/>
</dbReference>
<evidence type="ECO:0000313" key="3">
    <source>
        <dbReference type="Proteomes" id="UP000070587"/>
    </source>
</evidence>
<dbReference type="Pfam" id="PF07969">
    <property type="entry name" value="Amidohydro_3"/>
    <property type="match status" value="1"/>
</dbReference>
<evidence type="ECO:0000259" key="1">
    <source>
        <dbReference type="Pfam" id="PF07969"/>
    </source>
</evidence>
<dbReference type="InterPro" id="IPR011059">
    <property type="entry name" value="Metal-dep_hydrolase_composite"/>
</dbReference>
<dbReference type="InterPro" id="IPR033932">
    <property type="entry name" value="YtcJ-like"/>
</dbReference>
<dbReference type="Gene3D" id="3.10.310.70">
    <property type="match status" value="1"/>
</dbReference>
<organism evidence="2 3">
    <name type="scientific">Pyrococcus kukulkanii</name>
    <dbReference type="NCBI Taxonomy" id="1609559"/>
    <lineage>
        <taxon>Archaea</taxon>
        <taxon>Methanobacteriati</taxon>
        <taxon>Methanobacteriota</taxon>
        <taxon>Thermococci</taxon>
        <taxon>Thermococcales</taxon>
        <taxon>Thermococcaceae</taxon>
        <taxon>Pyrococcus</taxon>
    </lineage>
</organism>
<accession>A0A127B822</accession>
<dbReference type="InterPro" id="IPR013108">
    <property type="entry name" value="Amidohydro_3"/>
</dbReference>
<gene>
    <name evidence="2" type="ORF">TQ32_02715</name>
</gene>
<dbReference type="PROSITE" id="PS01137">
    <property type="entry name" value="TATD_1"/>
    <property type="match status" value="1"/>
</dbReference>
<dbReference type="CDD" id="cd01300">
    <property type="entry name" value="YtcJ_like"/>
    <property type="match status" value="1"/>
</dbReference>
<evidence type="ECO:0000313" key="2">
    <source>
        <dbReference type="EMBL" id="AMM53520.1"/>
    </source>
</evidence>
<feature type="domain" description="Amidohydrolase 3" evidence="1">
    <location>
        <begin position="48"/>
        <end position="473"/>
    </location>
</feature>
<dbReference type="PANTHER" id="PTHR22642">
    <property type="entry name" value="IMIDAZOLONEPROPIONASE"/>
    <property type="match status" value="1"/>
</dbReference>
<dbReference type="InterPro" id="IPR018228">
    <property type="entry name" value="DNase_TatD-rel_CS"/>
</dbReference>
<protein>
    <submittedName>
        <fullName evidence="2">Amidohydrolase</fullName>
    </submittedName>
</protein>
<dbReference type="SUPFAM" id="SSF51338">
    <property type="entry name" value="Composite domain of metallo-dependent hydrolases"/>
    <property type="match status" value="1"/>
</dbReference>
<proteinExistence type="predicted"/>
<dbReference type="Gene3D" id="3.20.20.140">
    <property type="entry name" value="Metal-dependent hydrolases"/>
    <property type="match status" value="1"/>
</dbReference>
<dbReference type="InterPro" id="IPR032466">
    <property type="entry name" value="Metal_Hydrolase"/>
</dbReference>
<dbReference type="Proteomes" id="UP000070587">
    <property type="component" value="Chromosome"/>
</dbReference>
<dbReference type="AlphaFoldDB" id="A0A127B822"/>
<dbReference type="KEGG" id="pyc:TQ32_02715"/>
<sequence length="476" mass="53353">MKALVNGIIYTSFNPVRKISGLVIANDRVIFAGDSEVARRIVELAGGEVVDLKGKFVMPAFFDSHLHLDELGMSLEMVNLRGVTSIEELVNRLKASNARIIFGFGWDQDELGRWPTREDLDAIDRPVFIYRKCFHVAIANSKMLELLNLKPSKDFDESTGLIKEKALEEARKVINEKVLSVDDYAHYILKAQDHLLNLRVHSVDFMSVNEKALKALFRLEREGKLRLNVFAYINPELLGKLESLGLGRFEGKRLVIAGVKLFTDGSLGARTALLSEPYSDDPSTSGQLVTEKKELVEVIERAKALGLDVAIHAIGDKALDVALDAFEEAEFAGRIEHASVVRDDQLERIKDLGIRLSVQPHFIISDWWVVERVGEERAKWVYRLKTLSRYAELGFSTDAPIEPADPWLTVDAAVNRGRDNVKLYELTKDESLSVSEALHFYTYGSASISLARDIGKLEPGFKAEYIVLDRNPLGSL</sequence>
<dbReference type="OrthoDB" id="8791at2157"/>
<reference evidence="3" key="1">
    <citation type="submission" date="2015-02" db="EMBL/GenBank/DDBJ databases">
        <title>Pyrococcus kukulkanii sp. nov., a novel hyperthermophilic archaeon isolated from a deep-sea hydrothermal vent at the Guaymas Basin.</title>
        <authorList>
            <person name="Oger P.M."/>
            <person name="Callac N."/>
            <person name="Jebbar M."/>
            <person name="Godfroy A."/>
        </authorList>
    </citation>
    <scope>NUCLEOTIDE SEQUENCE [LARGE SCALE GENOMIC DNA]</scope>
    <source>
        <strain evidence="3">NCB100</strain>
    </source>
</reference>
<dbReference type="RefSeq" id="WP_068320766.1">
    <property type="nucleotide sequence ID" value="NZ_CP010835.1"/>
</dbReference>
<reference evidence="2 3" key="2">
    <citation type="journal article" date="2016" name="Int. J. Syst. Evol. Microbiol.">
        <title>Pyrococcus kukulkanii sp. nov., a hyperthermophilic, piezophilic archaeon isolated from a deep-sea hydrothermal vent.</title>
        <authorList>
            <person name="Callac N."/>
            <person name="Oger P."/>
            <person name="Lesongeur F."/>
            <person name="Rattray J.E."/>
            <person name="Vannier P."/>
            <person name="Michoud G."/>
            <person name="Beauverger M."/>
            <person name="Gayet N."/>
            <person name="Rouxel O."/>
            <person name="Jebbar M."/>
            <person name="Godfroy A."/>
        </authorList>
    </citation>
    <scope>NUCLEOTIDE SEQUENCE [LARGE SCALE GENOMIC DNA]</scope>
    <source>
        <strain evidence="2 3">NCB100</strain>
    </source>
</reference>
<dbReference type="STRING" id="1609559.TQ32_02715"/>
<dbReference type="Gene3D" id="2.30.40.10">
    <property type="entry name" value="Urease, subunit C, domain 1"/>
    <property type="match status" value="1"/>
</dbReference>